<organism evidence="1 2">
    <name type="scientific">Synergistes jonesii</name>
    <dbReference type="NCBI Taxonomy" id="2754"/>
    <lineage>
        <taxon>Bacteria</taxon>
        <taxon>Thermotogati</taxon>
        <taxon>Synergistota</taxon>
        <taxon>Synergistia</taxon>
        <taxon>Synergistales</taxon>
        <taxon>Synergistaceae</taxon>
        <taxon>Synergistes</taxon>
    </lineage>
</organism>
<evidence type="ECO:0000313" key="2">
    <source>
        <dbReference type="Proteomes" id="UP000027665"/>
    </source>
</evidence>
<keyword evidence="2" id="KW-1185">Reference proteome</keyword>
<comment type="caution">
    <text evidence="1">The sequence shown here is derived from an EMBL/GenBank/DDBJ whole genome shotgun (WGS) entry which is preliminary data.</text>
</comment>
<evidence type="ECO:0000313" key="1">
    <source>
        <dbReference type="EMBL" id="KEJ91934.1"/>
    </source>
</evidence>
<dbReference type="Proteomes" id="UP000027665">
    <property type="component" value="Unassembled WGS sequence"/>
</dbReference>
<accession>A0A073IQA1</accession>
<protein>
    <submittedName>
        <fullName evidence="1">Uncharacterized protein</fullName>
    </submittedName>
</protein>
<reference evidence="1 2" key="1">
    <citation type="submission" date="2014-04" db="EMBL/GenBank/DDBJ databases">
        <title>Draft Genome Sequence of Synergistes jonesii.</title>
        <authorList>
            <person name="Coil D.A."/>
            <person name="Eisen J.A."/>
            <person name="Holland-Moritz H.E."/>
        </authorList>
    </citation>
    <scope>NUCLEOTIDE SEQUENCE [LARGE SCALE GENOMIC DNA]</scope>
    <source>
        <strain evidence="1 2">78-1</strain>
    </source>
</reference>
<dbReference type="STRING" id="2754.EH55_05995"/>
<dbReference type="RefSeq" id="WP_037976625.1">
    <property type="nucleotide sequence ID" value="NZ_JPZQ01000040.1"/>
</dbReference>
<gene>
    <name evidence="1" type="ORF">EH55_05995</name>
</gene>
<proteinExistence type="predicted"/>
<dbReference type="AlphaFoldDB" id="A0A073IQA1"/>
<name>A0A073IQA1_9BACT</name>
<dbReference type="EMBL" id="JMKI01000036">
    <property type="protein sequence ID" value="KEJ91934.1"/>
    <property type="molecule type" value="Genomic_DNA"/>
</dbReference>
<sequence>MDFSQTSRRIIKDGLDIYRGAVIKSPQRSSAQALRRRAIAMKSIHGNASIMCMMMRSCGGSSPQRSGA</sequence>